<protein>
    <recommendedName>
        <fullName evidence="1">Aminotransferase class V domain-containing protein</fullName>
    </recommendedName>
</protein>
<dbReference type="PANTHER" id="PTHR43686">
    <property type="entry name" value="SULFURTRANSFERASE-RELATED"/>
    <property type="match status" value="1"/>
</dbReference>
<dbReference type="Gene3D" id="3.40.640.10">
    <property type="entry name" value="Type I PLP-dependent aspartate aminotransferase-like (Major domain)"/>
    <property type="match status" value="1"/>
</dbReference>
<dbReference type="InterPro" id="IPR015422">
    <property type="entry name" value="PyrdxlP-dep_Trfase_small"/>
</dbReference>
<dbReference type="SUPFAM" id="SSF53383">
    <property type="entry name" value="PLP-dependent transferases"/>
    <property type="match status" value="1"/>
</dbReference>
<dbReference type="InterPro" id="IPR015424">
    <property type="entry name" value="PyrdxlP-dep_Trfase"/>
</dbReference>
<dbReference type="PANTHER" id="PTHR43686:SF1">
    <property type="entry name" value="AMINOTRAN_5 DOMAIN-CONTAINING PROTEIN"/>
    <property type="match status" value="1"/>
</dbReference>
<dbReference type="Gene3D" id="3.90.1150.10">
    <property type="entry name" value="Aspartate Aminotransferase, domain 1"/>
    <property type="match status" value="1"/>
</dbReference>
<reference evidence="2 3" key="1">
    <citation type="submission" date="2024-08" db="EMBL/GenBank/DDBJ databases">
        <authorList>
            <person name="Cucini C."/>
            <person name="Frati F."/>
        </authorList>
    </citation>
    <scope>NUCLEOTIDE SEQUENCE [LARGE SCALE GENOMIC DNA]</scope>
</reference>
<proteinExistence type="predicted"/>
<dbReference type="InterPro" id="IPR015421">
    <property type="entry name" value="PyrdxlP-dep_Trfase_major"/>
</dbReference>
<dbReference type="Pfam" id="PF00266">
    <property type="entry name" value="Aminotran_5"/>
    <property type="match status" value="1"/>
</dbReference>
<evidence type="ECO:0000313" key="3">
    <source>
        <dbReference type="Proteomes" id="UP001642540"/>
    </source>
</evidence>
<comment type="caution">
    <text evidence="2">The sequence shown here is derived from an EMBL/GenBank/DDBJ whole genome shotgun (WGS) entry which is preliminary data.</text>
</comment>
<dbReference type="InterPro" id="IPR000192">
    <property type="entry name" value="Aminotrans_V_dom"/>
</dbReference>
<accession>A0ABP1RTH7</accession>
<sequence>MALVFASQSPIIIPDKKEDVADKEILRGSIESQFSLSPTPTEQFSLNLNRRLEHAVIGAHQEFFGPFGKRRCIYMDYTASGKSVSTIENFISEHILPNYANTHTTTTRTSLQTTLFRDESRNIIRKVVGATEEDEVIFCGSGATAAIHKLVHHCRGSKMKPRKLIVFVGSYEHHSNILPWREAAAKIIQVPLDIYGNLDIDFLHANLKRENERKSLKKKLIVGCFSAGSNITGALTDDILITSIMHEYGGFAFWDYAAAAPHIKIRMNPSCGMIGAKKDAIFFSGHKFLGGPQTPGVLVVKKHVLFNPVPHGVGGGTVLFSTRKNHQYLDAVHEREEGGTPDIIGSIRLGLVFRLRSAVGINLITKLEAQYCWKALQHWNTVPEIHILGSSHSPRLPIISFMIEHLESGNFLHHNYVVALLNDLFGIQCRGGCMCAGPYAQQLLGINDSLAAAYESVLQNSLKNKTIDKCNQNHEIGSLLKPGFVRLAFSYHSSEAEVDFVIKAVEMIAKEGWKLLPLYHMSPKTSSFTVRGKKAPNTMSLANFDACLYLSTLNLSPTPPPSTSSHLETDPIMDFIIILDEAASIFQDTENLFYTGQSVQDEYEEVLNRPEILAIKWFMTPMESFKFQTTSKSQAYTKRPKVFSPVKRFVSSINLMAHNASIPRMIVKEWWVVEDASETLSEQWS</sequence>
<name>A0ABP1RTH7_9HEXA</name>
<evidence type="ECO:0000259" key="1">
    <source>
        <dbReference type="Pfam" id="PF00266"/>
    </source>
</evidence>
<dbReference type="Proteomes" id="UP001642540">
    <property type="component" value="Unassembled WGS sequence"/>
</dbReference>
<feature type="domain" description="Aminotransferase class V" evidence="1">
    <location>
        <begin position="73"/>
        <end position="443"/>
    </location>
</feature>
<gene>
    <name evidence="2" type="ORF">ODALV1_LOCUS25823</name>
</gene>
<evidence type="ECO:0000313" key="2">
    <source>
        <dbReference type="EMBL" id="CAL8135090.1"/>
    </source>
</evidence>
<organism evidence="2 3">
    <name type="scientific">Orchesella dallaii</name>
    <dbReference type="NCBI Taxonomy" id="48710"/>
    <lineage>
        <taxon>Eukaryota</taxon>
        <taxon>Metazoa</taxon>
        <taxon>Ecdysozoa</taxon>
        <taxon>Arthropoda</taxon>
        <taxon>Hexapoda</taxon>
        <taxon>Collembola</taxon>
        <taxon>Entomobryomorpha</taxon>
        <taxon>Entomobryoidea</taxon>
        <taxon>Orchesellidae</taxon>
        <taxon>Orchesellinae</taxon>
        <taxon>Orchesella</taxon>
    </lineage>
</organism>
<keyword evidence="3" id="KW-1185">Reference proteome</keyword>
<dbReference type="EMBL" id="CAXLJM020000107">
    <property type="protein sequence ID" value="CAL8135090.1"/>
    <property type="molecule type" value="Genomic_DNA"/>
</dbReference>